<dbReference type="Pfam" id="PF05380">
    <property type="entry name" value="Peptidase_A17"/>
    <property type="match status" value="1"/>
</dbReference>
<sequence length="172" mass="19771">MRTFPKLGQDYEKSFPDTTKVIRENFYVDYLLTTPDSVLEAARLVRDLIQIMGMREFTLRKWACSDLRVVSDNSSEFKSSELDAEVEDNSWEEFASQVELLKSIEIPRFLKGHIEVDSRIEMHGYCDLSGNAHSAVAYFRIIPREKDAEKVVVVFVAAKTRLIQSSLLLSLE</sequence>
<dbReference type="InterPro" id="IPR008042">
    <property type="entry name" value="Retrotrans_Pao"/>
</dbReference>
<dbReference type="EMBL" id="BGPR01071010">
    <property type="protein sequence ID" value="GBO44338.1"/>
    <property type="molecule type" value="Genomic_DNA"/>
</dbReference>
<dbReference type="AlphaFoldDB" id="A0A4Y2X583"/>
<accession>A0A4Y2X583</accession>
<comment type="caution">
    <text evidence="2">The sequence shown here is derived from an EMBL/GenBank/DDBJ whole genome shotgun (WGS) entry which is preliminary data.</text>
</comment>
<reference evidence="2 3" key="1">
    <citation type="journal article" date="2019" name="Sci. Rep.">
        <title>Orb-weaving spider Araneus ventricosus genome elucidates the spidroin gene catalogue.</title>
        <authorList>
            <person name="Kono N."/>
            <person name="Nakamura H."/>
            <person name="Ohtoshi R."/>
            <person name="Moran D.A.P."/>
            <person name="Shinohara A."/>
            <person name="Yoshida Y."/>
            <person name="Fujiwara M."/>
            <person name="Mori M."/>
            <person name="Tomita M."/>
            <person name="Arakawa K."/>
        </authorList>
    </citation>
    <scope>NUCLEOTIDE SEQUENCE [LARGE SCALE GENOMIC DNA]</scope>
</reference>
<dbReference type="Proteomes" id="UP000499080">
    <property type="component" value="Unassembled WGS sequence"/>
</dbReference>
<organism evidence="2 3">
    <name type="scientific">Araneus ventricosus</name>
    <name type="common">Orbweaver spider</name>
    <name type="synonym">Epeira ventricosa</name>
    <dbReference type="NCBI Taxonomy" id="182803"/>
    <lineage>
        <taxon>Eukaryota</taxon>
        <taxon>Metazoa</taxon>
        <taxon>Ecdysozoa</taxon>
        <taxon>Arthropoda</taxon>
        <taxon>Chelicerata</taxon>
        <taxon>Arachnida</taxon>
        <taxon>Araneae</taxon>
        <taxon>Araneomorphae</taxon>
        <taxon>Entelegynae</taxon>
        <taxon>Araneoidea</taxon>
        <taxon>Araneidae</taxon>
        <taxon>Araneus</taxon>
    </lineage>
</organism>
<dbReference type="PANTHER" id="PTHR47331">
    <property type="entry name" value="PHD-TYPE DOMAIN-CONTAINING PROTEIN"/>
    <property type="match status" value="1"/>
</dbReference>
<evidence type="ECO:0000313" key="3">
    <source>
        <dbReference type="Proteomes" id="UP000499080"/>
    </source>
</evidence>
<dbReference type="OrthoDB" id="6435060at2759"/>
<evidence type="ECO:0000313" key="2">
    <source>
        <dbReference type="EMBL" id="GBO44338.1"/>
    </source>
</evidence>
<proteinExistence type="predicted"/>
<name>A0A4Y2X583_ARAVE</name>
<evidence type="ECO:0000313" key="1">
    <source>
        <dbReference type="EMBL" id="GBO44331.1"/>
    </source>
</evidence>
<dbReference type="EMBL" id="BGPR01071005">
    <property type="protein sequence ID" value="GBO44331.1"/>
    <property type="molecule type" value="Genomic_DNA"/>
</dbReference>
<keyword evidence="3" id="KW-1185">Reference proteome</keyword>
<protein>
    <submittedName>
        <fullName evidence="2">Uncharacterized protein</fullName>
    </submittedName>
</protein>
<gene>
    <name evidence="2" type="ORF">AVEN_131526_1</name>
    <name evidence="1" type="ORF">AVEN_253938_1</name>
</gene>